<evidence type="ECO:0000256" key="6">
    <source>
        <dbReference type="ARBA" id="ARBA00023224"/>
    </source>
</evidence>
<comment type="subcellular location">
    <subcellularLocation>
        <location evidence="1">Cell inner membrane</location>
        <topology evidence="1">Multi-pass membrane protein</topology>
    </subcellularLocation>
</comment>
<evidence type="ECO:0000256" key="1">
    <source>
        <dbReference type="ARBA" id="ARBA00004429"/>
    </source>
</evidence>
<evidence type="ECO:0000313" key="14">
    <source>
        <dbReference type="Proteomes" id="UP000242757"/>
    </source>
</evidence>
<keyword evidence="3 9" id="KW-0812">Transmembrane</keyword>
<evidence type="ECO:0000256" key="2">
    <source>
        <dbReference type="ARBA" id="ARBA00022519"/>
    </source>
</evidence>
<dbReference type="CDD" id="cd11386">
    <property type="entry name" value="MCP_signal"/>
    <property type="match status" value="1"/>
</dbReference>
<dbReference type="GO" id="GO:0006935">
    <property type="term" value="P:chemotaxis"/>
    <property type="evidence" value="ECO:0007669"/>
    <property type="project" value="InterPro"/>
</dbReference>
<dbReference type="Pfam" id="PF00672">
    <property type="entry name" value="HAMP"/>
    <property type="match status" value="1"/>
</dbReference>
<dbReference type="Proteomes" id="UP000242757">
    <property type="component" value="Unassembled WGS sequence"/>
</dbReference>
<evidence type="ECO:0000259" key="12">
    <source>
        <dbReference type="PROSITE" id="PS50885"/>
    </source>
</evidence>
<keyword evidence="2" id="KW-1003">Cell membrane</keyword>
<reference evidence="13 14" key="1">
    <citation type="submission" date="2017-08" db="EMBL/GenBank/DDBJ databases">
        <title>A Genome Sequence of Oceanimonas doudoroffii ATCC 27123T.</title>
        <authorList>
            <person name="Brennan M.A."/>
            <person name="Maclea K.S."/>
            <person name="Mcclelland W.D."/>
            <person name="Trachtenberg A.M."/>
        </authorList>
    </citation>
    <scope>NUCLEOTIDE SEQUENCE [LARGE SCALE GENOMIC DNA]</scope>
    <source>
        <strain evidence="13 14">ATCC 27123</strain>
    </source>
</reference>
<dbReference type="SMART" id="SM01358">
    <property type="entry name" value="HBM"/>
    <property type="match status" value="1"/>
</dbReference>
<evidence type="ECO:0000259" key="11">
    <source>
        <dbReference type="PROSITE" id="PS50192"/>
    </source>
</evidence>
<evidence type="ECO:0000256" key="8">
    <source>
        <dbReference type="PROSITE-ProRule" id="PRU00284"/>
    </source>
</evidence>
<feature type="transmembrane region" description="Helical" evidence="9">
    <location>
        <begin position="7"/>
        <end position="25"/>
    </location>
</feature>
<dbReference type="Gene3D" id="1.10.287.950">
    <property type="entry name" value="Methyl-accepting chemotaxis protein"/>
    <property type="match status" value="1"/>
</dbReference>
<dbReference type="FunFam" id="1.10.287.950:FF:000001">
    <property type="entry name" value="Methyl-accepting chemotaxis sensory transducer"/>
    <property type="match status" value="1"/>
</dbReference>
<keyword evidence="2" id="KW-0997">Cell inner membrane</keyword>
<dbReference type="PANTHER" id="PTHR32089:SF119">
    <property type="entry name" value="METHYL-ACCEPTING CHEMOTAXIS PROTEIN CTPL"/>
    <property type="match status" value="1"/>
</dbReference>
<evidence type="ECO:0000256" key="3">
    <source>
        <dbReference type="ARBA" id="ARBA00022692"/>
    </source>
</evidence>
<name>A0A233RGZ4_9GAMM</name>
<dbReference type="GO" id="GO:0005886">
    <property type="term" value="C:plasma membrane"/>
    <property type="evidence" value="ECO:0007669"/>
    <property type="project" value="UniProtKB-SubCell"/>
</dbReference>
<evidence type="ECO:0000256" key="4">
    <source>
        <dbReference type="ARBA" id="ARBA00022989"/>
    </source>
</evidence>
<keyword evidence="5 9" id="KW-0472">Membrane</keyword>
<comment type="caution">
    <text evidence="13">The sequence shown here is derived from an EMBL/GenBank/DDBJ whole genome shotgun (WGS) entry which is preliminary data.</text>
</comment>
<dbReference type="InterPro" id="IPR003660">
    <property type="entry name" value="HAMP_dom"/>
</dbReference>
<dbReference type="InterPro" id="IPR000727">
    <property type="entry name" value="T_SNARE_dom"/>
</dbReference>
<protein>
    <submittedName>
        <fullName evidence="13">Methyl-accepting chemotaxis protein</fullName>
    </submittedName>
</protein>
<accession>A0A233RGZ4</accession>
<evidence type="ECO:0000256" key="7">
    <source>
        <dbReference type="ARBA" id="ARBA00029447"/>
    </source>
</evidence>
<keyword evidence="4 9" id="KW-1133">Transmembrane helix</keyword>
<keyword evidence="14" id="KW-1185">Reference proteome</keyword>
<dbReference type="PRINTS" id="PR00260">
    <property type="entry name" value="CHEMTRNSDUCR"/>
</dbReference>
<dbReference type="PROSITE" id="PS50192">
    <property type="entry name" value="T_SNARE"/>
    <property type="match status" value="1"/>
</dbReference>
<organism evidence="13 14">
    <name type="scientific">Oceanimonas doudoroffii</name>
    <dbReference type="NCBI Taxonomy" id="84158"/>
    <lineage>
        <taxon>Bacteria</taxon>
        <taxon>Pseudomonadati</taxon>
        <taxon>Pseudomonadota</taxon>
        <taxon>Gammaproteobacteria</taxon>
        <taxon>Aeromonadales</taxon>
        <taxon>Aeromonadaceae</taxon>
        <taxon>Oceanimonas</taxon>
    </lineage>
</organism>
<dbReference type="PANTHER" id="PTHR32089">
    <property type="entry name" value="METHYL-ACCEPTING CHEMOTAXIS PROTEIN MCPB"/>
    <property type="match status" value="1"/>
</dbReference>
<dbReference type="RefSeq" id="WP_094199433.1">
    <property type="nucleotide sequence ID" value="NZ_NBIM01000001.1"/>
</dbReference>
<feature type="domain" description="HAMP" evidence="12">
    <location>
        <begin position="283"/>
        <end position="336"/>
    </location>
</feature>
<dbReference type="OrthoDB" id="8724845at2"/>
<evidence type="ECO:0000313" key="13">
    <source>
        <dbReference type="EMBL" id="OXY82654.1"/>
    </source>
</evidence>
<comment type="similarity">
    <text evidence="7">Belongs to the methyl-accepting chemotaxis (MCP) protein family.</text>
</comment>
<evidence type="ECO:0000256" key="9">
    <source>
        <dbReference type="SAM" id="Phobius"/>
    </source>
</evidence>
<dbReference type="InterPro" id="IPR004089">
    <property type="entry name" value="MCPsignal_dom"/>
</dbReference>
<sequence>MKIKHKLVLNTLVVVAAMGMLFVLFTHTLNTINTLNHGKALAMTLTNDVLGLRRSEKNFMARLDLAYLHDFNRQLTQTHGHLAELRGLLERQQLPLDALTSLDRLFAQYGKDFEAVVAGYQTLGLDHESGLEGELRRAVHQVEDELNQYGADPILVTLLQLRRAEKDFMLRHELRYVERFSALHQRLLAQLDTLGLPHTQANHYRARFMAYADGLQRIGLNSEQGLQLAMHQTIESTETLLDDTVTAIEQELQAYLDRASRSASLVFVAMLLLTALVAALIGRSIFRPIRQIRDAVLRIHRNRDLGLHIDTHSRDEMAEMADALNIMLKGFREVIMQVNQAVNTMNQTTSQLSTNAATTAADIERQQQETEQVATAVTEMVTTIDDIARNTDNTAIKAGEANDNAARGQQQVQGTIAHIRRLADQLEASVGSIEELSRQSETIGNVLQVIREIADQTNLLALNAAIEAARAGPQGRGFAVVADEVRALAARTQDATQEIATIIGSLQGKTEAMVHIIYQSREHGQESSQQAQQAEIVLDDITREVTEISDMATQIAAAIEQQSSVANEIGRNVVVIRDITDNTVQSVRNNAHASQDIAEQAQGLQQVVAVFRT</sequence>
<dbReference type="CDD" id="cd06225">
    <property type="entry name" value="HAMP"/>
    <property type="match status" value="1"/>
</dbReference>
<dbReference type="PROSITE" id="PS50885">
    <property type="entry name" value="HAMP"/>
    <property type="match status" value="1"/>
</dbReference>
<feature type="domain" description="Methyl-accepting transducer" evidence="10">
    <location>
        <begin position="341"/>
        <end position="577"/>
    </location>
</feature>
<dbReference type="SUPFAM" id="SSF58104">
    <property type="entry name" value="Methyl-accepting chemotaxis protein (MCP) signaling domain"/>
    <property type="match status" value="1"/>
</dbReference>
<proteinExistence type="inferred from homology"/>
<feature type="domain" description="T-SNARE coiled-coil homology" evidence="11">
    <location>
        <begin position="528"/>
        <end position="573"/>
    </location>
</feature>
<dbReference type="GO" id="GO:0007165">
    <property type="term" value="P:signal transduction"/>
    <property type="evidence" value="ECO:0007669"/>
    <property type="project" value="UniProtKB-KW"/>
</dbReference>
<dbReference type="EMBL" id="NBIM01000001">
    <property type="protein sequence ID" value="OXY82654.1"/>
    <property type="molecule type" value="Genomic_DNA"/>
</dbReference>
<gene>
    <name evidence="13" type="ORF">B6S08_03810</name>
</gene>
<feature type="transmembrane region" description="Helical" evidence="9">
    <location>
        <begin position="265"/>
        <end position="286"/>
    </location>
</feature>
<evidence type="ECO:0000256" key="5">
    <source>
        <dbReference type="ARBA" id="ARBA00023136"/>
    </source>
</evidence>
<dbReference type="SMART" id="SM00283">
    <property type="entry name" value="MA"/>
    <property type="match status" value="1"/>
</dbReference>
<dbReference type="GO" id="GO:0004888">
    <property type="term" value="F:transmembrane signaling receptor activity"/>
    <property type="evidence" value="ECO:0007669"/>
    <property type="project" value="InterPro"/>
</dbReference>
<dbReference type="SMART" id="SM00304">
    <property type="entry name" value="HAMP"/>
    <property type="match status" value="1"/>
</dbReference>
<keyword evidence="6 8" id="KW-0807">Transducer</keyword>
<dbReference type="Pfam" id="PF00015">
    <property type="entry name" value="MCPsignal"/>
    <property type="match status" value="1"/>
</dbReference>
<dbReference type="PROSITE" id="PS50111">
    <property type="entry name" value="CHEMOTAXIS_TRANSDUC_2"/>
    <property type="match status" value="1"/>
</dbReference>
<evidence type="ECO:0000259" key="10">
    <source>
        <dbReference type="PROSITE" id="PS50111"/>
    </source>
</evidence>
<dbReference type="AlphaFoldDB" id="A0A233RGZ4"/>
<dbReference type="InterPro" id="IPR004090">
    <property type="entry name" value="Chemotax_Me-accpt_rcpt"/>
</dbReference>
<dbReference type="InterPro" id="IPR032255">
    <property type="entry name" value="HBM"/>
</dbReference>